<dbReference type="AlphaFoldDB" id="A0A915JM90"/>
<dbReference type="WBParaSite" id="nRc.2.0.1.t27324-RA">
    <property type="protein sequence ID" value="nRc.2.0.1.t27324-RA"/>
    <property type="gene ID" value="nRc.2.0.1.g27324"/>
</dbReference>
<dbReference type="Proteomes" id="UP000887565">
    <property type="component" value="Unplaced"/>
</dbReference>
<organism evidence="1 2">
    <name type="scientific">Romanomermis culicivorax</name>
    <name type="common">Nematode worm</name>
    <dbReference type="NCBI Taxonomy" id="13658"/>
    <lineage>
        <taxon>Eukaryota</taxon>
        <taxon>Metazoa</taxon>
        <taxon>Ecdysozoa</taxon>
        <taxon>Nematoda</taxon>
        <taxon>Enoplea</taxon>
        <taxon>Dorylaimia</taxon>
        <taxon>Mermithida</taxon>
        <taxon>Mermithoidea</taxon>
        <taxon>Mermithidae</taxon>
        <taxon>Romanomermis</taxon>
    </lineage>
</organism>
<name>A0A915JM90_ROMCU</name>
<sequence>MTASSVTQLQSQPQLVTQLQTEMLPPPLGLPTPQVIQASTMDASQYLSGVESQAQSEEIPIAQDEQNVYDQVYFSQNMDAEGTKKKEKDQTAGTSIHTVVETRQELAAGLAEEEKEIQILALTWDTEGVPGYYSTEAIKI</sequence>
<accession>A0A915JM90</accession>
<keyword evidence="1" id="KW-1185">Reference proteome</keyword>
<evidence type="ECO:0000313" key="2">
    <source>
        <dbReference type="WBParaSite" id="nRc.2.0.1.t27324-RA"/>
    </source>
</evidence>
<protein>
    <submittedName>
        <fullName evidence="2">Uncharacterized protein</fullName>
    </submittedName>
</protein>
<reference evidence="2" key="1">
    <citation type="submission" date="2022-11" db="UniProtKB">
        <authorList>
            <consortium name="WormBaseParasite"/>
        </authorList>
    </citation>
    <scope>IDENTIFICATION</scope>
</reference>
<evidence type="ECO:0000313" key="1">
    <source>
        <dbReference type="Proteomes" id="UP000887565"/>
    </source>
</evidence>
<proteinExistence type="predicted"/>